<feature type="compositionally biased region" description="Polar residues" evidence="3">
    <location>
        <begin position="907"/>
        <end position="916"/>
    </location>
</feature>
<evidence type="ECO:0000256" key="3">
    <source>
        <dbReference type="SAM" id="MobiDB-lite"/>
    </source>
</evidence>
<feature type="transmembrane region" description="Helical" evidence="4">
    <location>
        <begin position="957"/>
        <end position="975"/>
    </location>
</feature>
<feature type="compositionally biased region" description="Basic and acidic residues" evidence="3">
    <location>
        <begin position="917"/>
        <end position="928"/>
    </location>
</feature>
<keyword evidence="2" id="KW-0677">Repeat</keyword>
<comment type="caution">
    <text evidence="6">The sequence shown here is derived from an EMBL/GenBank/DDBJ whole genome shotgun (WGS) entry which is preliminary data.</text>
</comment>
<feature type="transmembrane region" description="Helical" evidence="4">
    <location>
        <begin position="987"/>
        <end position="1008"/>
    </location>
</feature>
<feature type="compositionally biased region" description="Basic and acidic residues" evidence="3">
    <location>
        <begin position="712"/>
        <end position="723"/>
    </location>
</feature>
<dbReference type="Gene3D" id="2.120.10.80">
    <property type="entry name" value="Kelch-type beta propeller"/>
    <property type="match status" value="2"/>
</dbReference>
<keyword evidence="1" id="KW-0880">Kelch repeat</keyword>
<dbReference type="PANTHER" id="PTHR46228:SF2">
    <property type="entry name" value="KELCH REPEAT PROTEIN (AFU_ORTHOLOGUE AFUA_4G14350)"/>
    <property type="match status" value="1"/>
</dbReference>
<feature type="transmembrane region" description="Helical" evidence="4">
    <location>
        <begin position="630"/>
        <end position="652"/>
    </location>
</feature>
<feature type="compositionally biased region" description="Low complexity" evidence="3">
    <location>
        <begin position="66"/>
        <end position="82"/>
    </location>
</feature>
<dbReference type="AlphaFoldDB" id="A0AAV0AJT2"/>
<sequence length="1039" mass="112779">MSIIILSLILIRRCSDLLLILLCLIIGPSNSQSISQNLALPPMEWIKLQQSGSTSPPPLSHGCLISQSTSDSASSTSTSSSDSRSRCYVFGGRSNSDSVSNSIYILDFSLDSSSDTNQTPQSTWSQPDPPSSTIFTSSPSPRSHQICGYDSASNFRNQLVIYGGRSGDGKPLGDVWQYDPTNRFWAQPKSLQPNPNTFPVYGAIGGPDPTYVPTSPLTSNSFFFIGGSNSSHSNSRLDICALSIDGQLASNTNTINVNISNLQPGVSNDPSSYNMVKGRWGLTGTILPGPKVVLFSGCNTDPSQEFISRPDPSCSLPTGGVLRFDSGFTPSSLSTSTKSAKSSWQPIKYCPAPRIGGQMVPNRNSFDSSFAGQVIMFGGRIDNHNWNDHGGSGLGEVDVYDTNSGLWARVLPSRRNNATFTPKEGLMALALPHTIGAGSSTSNGSATDILVYGGVEVSTGQASNELWVLRLYSAKLTGNGTAAGISMSYLPSCVTPTPQNKMNITDPSTNPGSNQSLGQVALITPSGHIVFSALSLAAIMISITILRLEEPGFLSIQKRWRTGLLWTLISGWQLLALGYFLFTAAIAISLAQTRVDGASSLKRRGVFRSSTGMPKATVGQTLRQSLHAKIGFSLAIMVFFIVPGLYLLSLIADYRQKSRRRKQRLEGGGPRRLKAKEAPSLERTRRMLERKLFRMGEPRKGMRRSFGSRDAPTADHKLERINEKSGSIDGEVMSIDRQPSPVSSLVPFNDRNGGHPASQPAHDRIGSTSTTHTSSGLLKRAIDDRWTLPTGLNDEKTSNDFAHQSESISHQQKSNRPPILKSLYNISSSIISGRHQTFDAQATDLKPKESLADITAGGTTGPSSPKVPFEVLNRKSPRQRGGGGGGALARRISLDIMSEAGDRPCSQTNDFVTYQPNDRHSESRCHDYEDYEENEESDDEDDSLHRRIKPRSGLRRLADVICHLVLLLLNGYMIATCLISDETKRKTLGGLYAGLCLICYGIILWLAWNRKPSYESTLVIFMSIIKDGRMGTKNQTPVV</sequence>
<feature type="compositionally biased region" description="Polar residues" evidence="3">
    <location>
        <begin position="799"/>
        <end position="815"/>
    </location>
</feature>
<feature type="transmembrane region" description="Helical" evidence="4">
    <location>
        <begin position="569"/>
        <end position="591"/>
    </location>
</feature>
<feature type="compositionally biased region" description="Polar residues" evidence="3">
    <location>
        <begin position="114"/>
        <end position="126"/>
    </location>
</feature>
<name>A0AAV0AJT2_PHAPC</name>
<evidence type="ECO:0000313" key="7">
    <source>
        <dbReference type="Proteomes" id="UP001153365"/>
    </source>
</evidence>
<organism evidence="6 7">
    <name type="scientific">Phakopsora pachyrhizi</name>
    <name type="common">Asian soybean rust disease fungus</name>
    <dbReference type="NCBI Taxonomy" id="170000"/>
    <lineage>
        <taxon>Eukaryota</taxon>
        <taxon>Fungi</taxon>
        <taxon>Dikarya</taxon>
        <taxon>Basidiomycota</taxon>
        <taxon>Pucciniomycotina</taxon>
        <taxon>Pucciniomycetes</taxon>
        <taxon>Pucciniales</taxon>
        <taxon>Phakopsoraceae</taxon>
        <taxon>Phakopsora</taxon>
    </lineage>
</organism>
<dbReference type="SUPFAM" id="SSF117281">
    <property type="entry name" value="Kelch motif"/>
    <property type="match status" value="1"/>
</dbReference>
<evidence type="ECO:0000313" key="6">
    <source>
        <dbReference type="EMBL" id="CAH7668784.1"/>
    </source>
</evidence>
<feature type="compositionally biased region" description="Acidic residues" evidence="3">
    <location>
        <begin position="929"/>
        <end position="942"/>
    </location>
</feature>
<feature type="transmembrane region" description="Helical" evidence="4">
    <location>
        <begin position="529"/>
        <end position="548"/>
    </location>
</feature>
<evidence type="ECO:0000256" key="4">
    <source>
        <dbReference type="SAM" id="Phobius"/>
    </source>
</evidence>
<keyword evidence="7" id="KW-1185">Reference proteome</keyword>
<keyword evidence="4" id="KW-1133">Transmembrane helix</keyword>
<feature type="region of interest" description="Disordered" evidence="3">
    <location>
        <begin position="789"/>
        <end position="816"/>
    </location>
</feature>
<feature type="region of interest" description="Disordered" evidence="3">
    <location>
        <begin position="907"/>
        <end position="944"/>
    </location>
</feature>
<keyword evidence="5" id="KW-0732">Signal</keyword>
<reference evidence="6" key="1">
    <citation type="submission" date="2022-06" db="EMBL/GenBank/DDBJ databases">
        <authorList>
            <consortium name="SYNGENTA / RWTH Aachen University"/>
        </authorList>
    </citation>
    <scope>NUCLEOTIDE SEQUENCE</scope>
</reference>
<evidence type="ECO:0000256" key="5">
    <source>
        <dbReference type="SAM" id="SignalP"/>
    </source>
</evidence>
<feature type="region of interest" description="Disordered" evidence="3">
    <location>
        <begin position="660"/>
        <end position="679"/>
    </location>
</feature>
<feature type="signal peptide" evidence="5">
    <location>
        <begin position="1"/>
        <end position="31"/>
    </location>
</feature>
<dbReference type="PANTHER" id="PTHR46228">
    <property type="entry name" value="KELCH DOMAIN-CONTAINING PROTEIN"/>
    <property type="match status" value="1"/>
</dbReference>
<gene>
    <name evidence="6" type="ORF">PPACK8108_LOCUS3336</name>
</gene>
<feature type="region of interest" description="Disordered" evidence="3">
    <location>
        <begin position="66"/>
        <end position="85"/>
    </location>
</feature>
<feature type="compositionally biased region" description="Low complexity" evidence="3">
    <location>
        <begin position="131"/>
        <end position="143"/>
    </location>
</feature>
<protein>
    <submittedName>
        <fullName evidence="6">Uncharacterized protein</fullName>
    </submittedName>
</protein>
<proteinExistence type="predicted"/>
<evidence type="ECO:0000256" key="1">
    <source>
        <dbReference type="ARBA" id="ARBA00022441"/>
    </source>
</evidence>
<dbReference type="EMBL" id="CALTRL010000607">
    <property type="protein sequence ID" value="CAH7668784.1"/>
    <property type="molecule type" value="Genomic_DNA"/>
</dbReference>
<accession>A0AAV0AJT2</accession>
<evidence type="ECO:0000256" key="2">
    <source>
        <dbReference type="ARBA" id="ARBA00022737"/>
    </source>
</evidence>
<feature type="region of interest" description="Disordered" evidence="3">
    <location>
        <begin position="697"/>
        <end position="777"/>
    </location>
</feature>
<keyword evidence="4" id="KW-0472">Membrane</keyword>
<keyword evidence="4" id="KW-0812">Transmembrane</keyword>
<dbReference type="InterPro" id="IPR015915">
    <property type="entry name" value="Kelch-typ_b-propeller"/>
</dbReference>
<dbReference type="Proteomes" id="UP001153365">
    <property type="component" value="Unassembled WGS sequence"/>
</dbReference>
<feature type="region of interest" description="Disordered" evidence="3">
    <location>
        <begin position="114"/>
        <end position="143"/>
    </location>
</feature>
<feature type="region of interest" description="Disordered" evidence="3">
    <location>
        <begin position="852"/>
        <end position="887"/>
    </location>
</feature>
<feature type="chain" id="PRO_5043516174" evidence="5">
    <location>
        <begin position="32"/>
        <end position="1039"/>
    </location>
</feature>